<protein>
    <submittedName>
        <fullName evidence="6">Putative neutral sphingomyelinase n-smase activation associated factor</fullName>
    </submittedName>
</protein>
<dbReference type="InterPro" id="IPR015943">
    <property type="entry name" value="WD40/YVTN_repeat-like_dom_sf"/>
</dbReference>
<proteinExistence type="evidence at transcript level"/>
<dbReference type="SMART" id="SM00320">
    <property type="entry name" value="WD40"/>
    <property type="match status" value="6"/>
</dbReference>
<dbReference type="PANTHER" id="PTHR13743">
    <property type="entry name" value="BEIGE/BEACH-RELATED"/>
    <property type="match status" value="1"/>
</dbReference>
<keyword evidence="1 3" id="KW-0853">WD repeat</keyword>
<dbReference type="SUPFAM" id="SSF50729">
    <property type="entry name" value="PH domain-like"/>
    <property type="match status" value="1"/>
</dbReference>
<evidence type="ECO:0000256" key="3">
    <source>
        <dbReference type="PROSITE-ProRule" id="PRU00221"/>
    </source>
</evidence>
<feature type="repeat" description="WD" evidence="3">
    <location>
        <begin position="710"/>
        <end position="742"/>
    </location>
</feature>
<accession>U5EY84</accession>
<dbReference type="InterPro" id="IPR036322">
    <property type="entry name" value="WD40_repeat_dom_sf"/>
</dbReference>
<dbReference type="InterPro" id="IPR023362">
    <property type="entry name" value="PH-BEACH_dom"/>
</dbReference>
<dbReference type="InterPro" id="IPR001680">
    <property type="entry name" value="WD40_rpt"/>
</dbReference>
<organism evidence="6">
    <name type="scientific">Corethrella appendiculata</name>
    <dbReference type="NCBI Taxonomy" id="1370023"/>
    <lineage>
        <taxon>Eukaryota</taxon>
        <taxon>Metazoa</taxon>
        <taxon>Ecdysozoa</taxon>
        <taxon>Arthropoda</taxon>
        <taxon>Hexapoda</taxon>
        <taxon>Insecta</taxon>
        <taxon>Pterygota</taxon>
        <taxon>Neoptera</taxon>
        <taxon>Endopterygota</taxon>
        <taxon>Diptera</taxon>
        <taxon>Nematocera</taxon>
        <taxon>Culicoidea</taxon>
        <taxon>Chaoboridae</taxon>
        <taxon>Corethrella</taxon>
    </lineage>
</organism>
<dbReference type="Gene3D" id="1.10.1540.10">
    <property type="entry name" value="BEACH domain"/>
    <property type="match status" value="1"/>
</dbReference>
<dbReference type="Gene3D" id="2.130.10.10">
    <property type="entry name" value="YVTN repeat-like/Quinoprotein amine dehydrogenase"/>
    <property type="match status" value="2"/>
</dbReference>
<dbReference type="PROSITE" id="PS50294">
    <property type="entry name" value="WD_REPEATS_REGION"/>
    <property type="match status" value="1"/>
</dbReference>
<dbReference type="Pfam" id="PF02138">
    <property type="entry name" value="Beach"/>
    <property type="match status" value="1"/>
</dbReference>
<dbReference type="CDD" id="cd06071">
    <property type="entry name" value="Beach"/>
    <property type="match status" value="1"/>
</dbReference>
<keyword evidence="2" id="KW-0677">Repeat</keyword>
<feature type="domain" description="BEACH-type PH" evidence="5">
    <location>
        <begin position="177"/>
        <end position="301"/>
    </location>
</feature>
<dbReference type="InterPro" id="IPR036372">
    <property type="entry name" value="BEACH_dom_sf"/>
</dbReference>
<dbReference type="PANTHER" id="PTHR13743:SF123">
    <property type="entry name" value="PROTEIN FAN"/>
    <property type="match status" value="1"/>
</dbReference>
<feature type="domain" description="BEACH" evidence="4">
    <location>
        <begin position="305"/>
        <end position="593"/>
    </location>
</feature>
<dbReference type="SMART" id="SM01026">
    <property type="entry name" value="Beach"/>
    <property type="match status" value="1"/>
</dbReference>
<dbReference type="InterPro" id="IPR050865">
    <property type="entry name" value="BEACH_Domain"/>
</dbReference>
<dbReference type="PROSITE" id="PS50082">
    <property type="entry name" value="WD_REPEATS_2"/>
    <property type="match status" value="1"/>
</dbReference>
<dbReference type="SUPFAM" id="SSF50978">
    <property type="entry name" value="WD40 repeat-like"/>
    <property type="match status" value="1"/>
</dbReference>
<dbReference type="InterPro" id="IPR000409">
    <property type="entry name" value="BEACH_dom"/>
</dbReference>
<dbReference type="Pfam" id="PF25400">
    <property type="entry name" value="PH_FAN"/>
    <property type="match status" value="1"/>
</dbReference>
<dbReference type="EMBL" id="GANO01000452">
    <property type="protein sequence ID" value="JAB59419.1"/>
    <property type="molecule type" value="mRNA"/>
</dbReference>
<dbReference type="PROSITE" id="PS50197">
    <property type="entry name" value="BEACH"/>
    <property type="match status" value="1"/>
</dbReference>
<evidence type="ECO:0000259" key="4">
    <source>
        <dbReference type="PROSITE" id="PS50197"/>
    </source>
</evidence>
<sequence>MEKERFSLLLLEPGEIYFEDFSVDLLENVKQIGSSSSRTATTKSNEILGRLKMCSKSLLFEPKSNLEMPLIKIPYKECLKMYRLENIKTMDLNILAVECQQYIEMLSGNILQPYKFKQEIRVFFFNFHYGKVDEYLPQLHQLHRASTLHAYEQNSMIATIVFSRHNRVKFNPLWLDNLYEEKIVDYQVEKINPLVVNPGRLLLTNSFIYFQPYNNIETYPVVKIRLKSIQSLIRRRFLLRHIGLEIKWCDTNTPTTPIPSTSLLVFNSNSSSNLPHDSNINLLYVSFRNESDRNTFYERTCEQNDLQIVEQIPESITLQWQNGLLSNYDYLLYLNSLADRTYQDLTQYPVFPWIVADYSSPELDLTDPKSFRDLTKPIGALNEERLARLKERCDEMSEPKFLYGSHYSAPGLVLFYLVRKVPKLMLCLQNGRFDHPDRMFNKVEDVWRNCMNNMADFKELIPEFYDPSRKGDFLLNKMKIIFGQRYDGSQVNNVALPKWAENSPELFVQKLREALESDYVSQNLHHWIDLIFGYKQKGEEALKANNLFYHLCYEGAVDLDLVKDLAQRHALEVQISEFGQIPKQLFTLPHVAKLPTINKLPPSITSIISEDENLRENSIIFTLESQFCSHKDEISSLCVDSQRNCFLTAGKDGTFKYYSTEERRQLRNVQISDMSLSAMQLTTNRLIIFGCWDNSIIVYNLDYGRVSTAIPAHDDAVSCLYYFCDENLLISGSWDCSVKIWKNFSTYSVIGYLSLEDKIQCLDARKSLSSANEYKIVIGCENGEILLWTICLDLQRDEKLFEMQDTKILLRHSNGVNDIKFCTNGSKIVTCGGGKIFNIVDIETGMIVFKKEMNNIVTCLCWIKNNTYLLMGDNLGKFYIWNMLSGNIIYEKQIHQDNISNIAFTNNSQIITTGKDSPDYCVKIWQTNL</sequence>
<dbReference type="PROSITE" id="PS51783">
    <property type="entry name" value="PH_BEACH"/>
    <property type="match status" value="1"/>
</dbReference>
<dbReference type="Pfam" id="PF00400">
    <property type="entry name" value="WD40"/>
    <property type="match status" value="4"/>
</dbReference>
<evidence type="ECO:0000256" key="1">
    <source>
        <dbReference type="ARBA" id="ARBA00022574"/>
    </source>
</evidence>
<evidence type="ECO:0000256" key="2">
    <source>
        <dbReference type="ARBA" id="ARBA00022737"/>
    </source>
</evidence>
<dbReference type="AlphaFoldDB" id="U5EY84"/>
<dbReference type="FunFam" id="1.10.1540.10:FF:000001">
    <property type="entry name" value="neurobeachin isoform X1"/>
    <property type="match status" value="1"/>
</dbReference>
<evidence type="ECO:0000313" key="6">
    <source>
        <dbReference type="EMBL" id="JAB59419.1"/>
    </source>
</evidence>
<dbReference type="SUPFAM" id="SSF81837">
    <property type="entry name" value="BEACH domain"/>
    <property type="match status" value="1"/>
</dbReference>
<reference evidence="6" key="1">
    <citation type="journal article" date="2014" name="Insect Biochem. Mol. Biol.">
        <title>An insight into the sialome of the frog biting fly, Corethrella appendiculata.</title>
        <authorList>
            <person name="Ribeiro J.M.C."/>
            <person name="Chagas A.C."/>
            <person name="Pham V.M."/>
            <person name="Lounibos L.P."/>
            <person name="Calvo E."/>
        </authorList>
    </citation>
    <scope>NUCLEOTIDE SEQUENCE</scope>
    <source>
        <tissue evidence="6">Salivary glands</tissue>
    </source>
</reference>
<name>U5EY84_9DIPT</name>
<evidence type="ECO:0000259" key="5">
    <source>
        <dbReference type="PROSITE" id="PS51783"/>
    </source>
</evidence>
<dbReference type="InterPro" id="IPR057496">
    <property type="entry name" value="FAN-like_PH"/>
</dbReference>